<feature type="domain" description="BZIP" evidence="8">
    <location>
        <begin position="171"/>
        <end position="230"/>
    </location>
</feature>
<proteinExistence type="predicted"/>
<dbReference type="InterPro" id="IPR046347">
    <property type="entry name" value="bZIP_sf"/>
</dbReference>
<dbReference type="SMART" id="SM00338">
    <property type="entry name" value="BRLZ"/>
    <property type="match status" value="1"/>
</dbReference>
<dbReference type="Pfam" id="PF07716">
    <property type="entry name" value="bZIP_2"/>
    <property type="match status" value="1"/>
</dbReference>
<comment type="subcellular location">
    <subcellularLocation>
        <location evidence="1">Nucleus</location>
    </subcellularLocation>
</comment>
<feature type="coiled-coil region" evidence="6">
    <location>
        <begin position="192"/>
        <end position="226"/>
    </location>
</feature>
<evidence type="ECO:0000256" key="3">
    <source>
        <dbReference type="ARBA" id="ARBA00023125"/>
    </source>
</evidence>
<evidence type="ECO:0000256" key="7">
    <source>
        <dbReference type="SAM" id="MobiDB-lite"/>
    </source>
</evidence>
<dbReference type="EMBL" id="JAACFV010000057">
    <property type="protein sequence ID" value="KAF7508224.1"/>
    <property type="molecule type" value="Genomic_DNA"/>
</dbReference>
<evidence type="ECO:0000313" key="9">
    <source>
        <dbReference type="EMBL" id="KAF7508224.1"/>
    </source>
</evidence>
<evidence type="ECO:0000256" key="1">
    <source>
        <dbReference type="ARBA" id="ARBA00004123"/>
    </source>
</evidence>
<dbReference type="AlphaFoldDB" id="A0A8H7E2L7"/>
<evidence type="ECO:0000259" key="8">
    <source>
        <dbReference type="PROSITE" id="PS50217"/>
    </source>
</evidence>
<feature type="compositionally biased region" description="Polar residues" evidence="7">
    <location>
        <begin position="128"/>
        <end position="140"/>
    </location>
</feature>
<gene>
    <name evidence="9" type="ORF">GJ744_009521</name>
</gene>
<feature type="region of interest" description="Disordered" evidence="7">
    <location>
        <begin position="128"/>
        <end position="191"/>
    </location>
</feature>
<dbReference type="PROSITE" id="PS50217">
    <property type="entry name" value="BZIP"/>
    <property type="match status" value="1"/>
</dbReference>
<dbReference type="FunFam" id="1.20.5.170:FF:000075">
    <property type="entry name" value="BZIP transcription factor (MetR)"/>
    <property type="match status" value="1"/>
</dbReference>
<keyword evidence="5" id="KW-0539">Nucleus</keyword>
<dbReference type="Proteomes" id="UP000606974">
    <property type="component" value="Unassembled WGS sequence"/>
</dbReference>
<dbReference type="OrthoDB" id="1939598at2759"/>
<reference evidence="9" key="1">
    <citation type="submission" date="2020-02" db="EMBL/GenBank/DDBJ databases">
        <authorList>
            <person name="Palmer J.M."/>
        </authorList>
    </citation>
    <scope>NUCLEOTIDE SEQUENCE</scope>
    <source>
        <strain evidence="9">EPUS1.4</strain>
        <tissue evidence="9">Thallus</tissue>
    </source>
</reference>
<dbReference type="PANTHER" id="PTHR13044">
    <property type="entry name" value="ACTIVATING TRANSCRIPTION FACTOR ATF 4/5"/>
    <property type="match status" value="1"/>
</dbReference>
<feature type="region of interest" description="Disordered" evidence="7">
    <location>
        <begin position="88"/>
        <end position="108"/>
    </location>
</feature>
<evidence type="ECO:0000313" key="10">
    <source>
        <dbReference type="Proteomes" id="UP000606974"/>
    </source>
</evidence>
<evidence type="ECO:0000256" key="5">
    <source>
        <dbReference type="ARBA" id="ARBA00023242"/>
    </source>
</evidence>
<dbReference type="PROSITE" id="PS00036">
    <property type="entry name" value="BZIP_BASIC"/>
    <property type="match status" value="1"/>
</dbReference>
<keyword evidence="4" id="KW-0804">Transcription</keyword>
<keyword evidence="10" id="KW-1185">Reference proteome</keyword>
<keyword evidence="6" id="KW-0175">Coiled coil</keyword>
<dbReference type="SUPFAM" id="SSF57959">
    <property type="entry name" value="Leucine zipper domain"/>
    <property type="match status" value="1"/>
</dbReference>
<dbReference type="PANTHER" id="PTHR13044:SF14">
    <property type="entry name" value="CRYPTOCEPHAL, ISOFORM A"/>
    <property type="match status" value="1"/>
</dbReference>
<comment type="caution">
    <text evidence="9">The sequence shown here is derived from an EMBL/GenBank/DDBJ whole genome shotgun (WGS) entry which is preliminary data.</text>
</comment>
<sequence length="269" mass="29935">MSGYHGRTGPNFSHYVNNLNTIPQPYNPDFLPTDDLNLDQELSLFTNTDFTDFTDFEALPNHGLDFGLGDNQSSRNDFKYEDLLASATSPSTNVQPSNTSHYANFPPPIQPAPPVSAFPRSASILSPVASSPISPESSPQKVGVKRKADAIASASPQQLPSDEQSRLAAEEDKRRRNTAASARFRVKKKQREQALERTVKEVTDKNTALEAKISQLEMENQWLKNLITEKNGKQTKEQIAEAFRKFRKESEERETSQGNEHKEGVGTVA</sequence>
<organism evidence="9 10">
    <name type="scientific">Endocarpon pusillum</name>
    <dbReference type="NCBI Taxonomy" id="364733"/>
    <lineage>
        <taxon>Eukaryota</taxon>
        <taxon>Fungi</taxon>
        <taxon>Dikarya</taxon>
        <taxon>Ascomycota</taxon>
        <taxon>Pezizomycotina</taxon>
        <taxon>Eurotiomycetes</taxon>
        <taxon>Chaetothyriomycetidae</taxon>
        <taxon>Verrucariales</taxon>
        <taxon>Verrucariaceae</taxon>
        <taxon>Endocarpon</taxon>
    </lineage>
</organism>
<feature type="compositionally biased region" description="Polar residues" evidence="7">
    <location>
        <begin position="88"/>
        <end position="102"/>
    </location>
</feature>
<dbReference type="GO" id="GO:0000977">
    <property type="term" value="F:RNA polymerase II transcription regulatory region sequence-specific DNA binding"/>
    <property type="evidence" value="ECO:0007669"/>
    <property type="project" value="TreeGrafter"/>
</dbReference>
<evidence type="ECO:0000256" key="2">
    <source>
        <dbReference type="ARBA" id="ARBA00023015"/>
    </source>
</evidence>
<keyword evidence="3" id="KW-0238">DNA-binding</keyword>
<keyword evidence="2" id="KW-0805">Transcription regulation</keyword>
<evidence type="ECO:0000256" key="4">
    <source>
        <dbReference type="ARBA" id="ARBA00023163"/>
    </source>
</evidence>
<evidence type="ECO:0000256" key="6">
    <source>
        <dbReference type="SAM" id="Coils"/>
    </source>
</evidence>
<dbReference type="CDD" id="cd14705">
    <property type="entry name" value="bZIP_Zip1"/>
    <property type="match status" value="1"/>
</dbReference>
<accession>A0A8H7E2L7</accession>
<name>A0A8H7E2L7_9EURO</name>
<protein>
    <recommendedName>
        <fullName evidence="8">BZIP domain-containing protein</fullName>
    </recommendedName>
</protein>
<feature type="region of interest" description="Disordered" evidence="7">
    <location>
        <begin position="247"/>
        <end position="269"/>
    </location>
</feature>
<dbReference type="GO" id="GO:0005634">
    <property type="term" value="C:nucleus"/>
    <property type="evidence" value="ECO:0007669"/>
    <property type="project" value="UniProtKB-SubCell"/>
</dbReference>
<dbReference type="GO" id="GO:0001228">
    <property type="term" value="F:DNA-binding transcription activator activity, RNA polymerase II-specific"/>
    <property type="evidence" value="ECO:0007669"/>
    <property type="project" value="TreeGrafter"/>
</dbReference>
<dbReference type="Gene3D" id="1.20.5.170">
    <property type="match status" value="1"/>
</dbReference>
<feature type="compositionally biased region" description="Basic and acidic residues" evidence="7">
    <location>
        <begin position="163"/>
        <end position="174"/>
    </location>
</feature>
<dbReference type="InterPro" id="IPR004827">
    <property type="entry name" value="bZIP"/>
</dbReference>